<proteinExistence type="predicted"/>
<keyword evidence="3" id="KW-1185">Reference proteome</keyword>
<evidence type="ECO:0000256" key="1">
    <source>
        <dbReference type="SAM" id="SignalP"/>
    </source>
</evidence>
<evidence type="ECO:0000313" key="2">
    <source>
        <dbReference type="EMBL" id="SDC46508.1"/>
    </source>
</evidence>
<dbReference type="AlphaFoldDB" id="A0A1G6LT86"/>
<name>A0A1G6LT86_NIADE</name>
<dbReference type="EMBL" id="FMZO01000002">
    <property type="protein sequence ID" value="SDC46508.1"/>
    <property type="molecule type" value="Genomic_DNA"/>
</dbReference>
<accession>A0A1G6LT86</accession>
<evidence type="ECO:0000313" key="3">
    <source>
        <dbReference type="Proteomes" id="UP000198757"/>
    </source>
</evidence>
<sequence>MKTKLLMVALLTCAYLYSNAQVEKGSTLIGGDVSFASKSDTAKMRGGMVTLKAGRAFSENVVWGVWGAIGHTTTRSRYNSFQTKSDTYGGGVFNRLYKPLGKGFNLYGETSLSYMHMVFTSSDENLKPTRDQVSLGFSPGISYKIFDWAQLELTLPNILSVNYTSTRTVFGGTKLKDKHFNVNTSLSGSTADLLGLGFTLLF</sequence>
<protein>
    <submittedName>
        <fullName evidence="2">Uncharacterized protein</fullName>
    </submittedName>
</protein>
<keyword evidence="1" id="KW-0732">Signal</keyword>
<feature type="chain" id="PRO_5011706564" evidence="1">
    <location>
        <begin position="21"/>
        <end position="202"/>
    </location>
</feature>
<dbReference type="OrthoDB" id="673025at2"/>
<feature type="signal peptide" evidence="1">
    <location>
        <begin position="1"/>
        <end position="20"/>
    </location>
</feature>
<organism evidence="2 3">
    <name type="scientific">Niabella drilacis (strain DSM 25811 / CCM 8410 / CCUG 62505 / LMG 26954 / E90)</name>
    <dbReference type="NCBI Taxonomy" id="1285928"/>
    <lineage>
        <taxon>Bacteria</taxon>
        <taxon>Pseudomonadati</taxon>
        <taxon>Bacteroidota</taxon>
        <taxon>Chitinophagia</taxon>
        <taxon>Chitinophagales</taxon>
        <taxon>Chitinophagaceae</taxon>
        <taxon>Niabella</taxon>
    </lineage>
</organism>
<dbReference type="STRING" id="1285928.SAMN04487894_102455"/>
<gene>
    <name evidence="2" type="ORF">SAMN04487894_102455</name>
</gene>
<dbReference type="Proteomes" id="UP000198757">
    <property type="component" value="Unassembled WGS sequence"/>
</dbReference>
<reference evidence="3" key="1">
    <citation type="submission" date="2016-10" db="EMBL/GenBank/DDBJ databases">
        <authorList>
            <person name="Varghese N."/>
            <person name="Submissions S."/>
        </authorList>
    </citation>
    <scope>NUCLEOTIDE SEQUENCE [LARGE SCALE GENOMIC DNA]</scope>
    <source>
        <strain evidence="3">DSM 25811 / CCM 8410 / LMG 26954 / E90</strain>
    </source>
</reference>
<dbReference type="RefSeq" id="WP_143019668.1">
    <property type="nucleotide sequence ID" value="NZ_FMZO01000002.1"/>
</dbReference>